<dbReference type="KEGG" id="tng:GSTEN00004238G001"/>
<feature type="non-terminal residue" evidence="2">
    <location>
        <position position="1"/>
    </location>
</feature>
<dbReference type="InterPro" id="IPR036396">
    <property type="entry name" value="Cyt_P450_sf"/>
</dbReference>
<accession>Q4TAF0</accession>
<reference evidence="2" key="2">
    <citation type="submission" date="2004-02" db="EMBL/GenBank/DDBJ databases">
        <authorList>
            <consortium name="Genoscope"/>
            <consortium name="Whitehead Institute Centre for Genome Research"/>
        </authorList>
    </citation>
    <scope>NUCLEOTIDE SEQUENCE</scope>
</reference>
<dbReference type="GO" id="GO:0005506">
    <property type="term" value="F:iron ion binding"/>
    <property type="evidence" value="ECO:0007669"/>
    <property type="project" value="InterPro"/>
</dbReference>
<gene>
    <name evidence="2" type="ORF">GSTENG00004238001</name>
</gene>
<dbReference type="Pfam" id="PF00067">
    <property type="entry name" value="p450"/>
    <property type="match status" value="1"/>
</dbReference>
<organism evidence="2">
    <name type="scientific">Tetraodon nigroviridis</name>
    <name type="common">Spotted green pufferfish</name>
    <name type="synonym">Chelonodon nigroviridis</name>
    <dbReference type="NCBI Taxonomy" id="99883"/>
    <lineage>
        <taxon>Eukaryota</taxon>
        <taxon>Metazoa</taxon>
        <taxon>Chordata</taxon>
        <taxon>Craniata</taxon>
        <taxon>Vertebrata</taxon>
        <taxon>Euteleostomi</taxon>
        <taxon>Actinopterygii</taxon>
        <taxon>Neopterygii</taxon>
        <taxon>Teleostei</taxon>
        <taxon>Neoteleostei</taxon>
        <taxon>Acanthomorphata</taxon>
        <taxon>Eupercaria</taxon>
        <taxon>Tetraodontiformes</taxon>
        <taxon>Tetradontoidea</taxon>
        <taxon>Tetraodontidae</taxon>
        <taxon>Tetraodon</taxon>
    </lineage>
</organism>
<proteinExistence type="inferred from homology"/>
<name>Q4TAF0_TETNG</name>
<reference evidence="2" key="1">
    <citation type="journal article" date="2004" name="Nature">
        <title>Genome duplication in the teleost fish Tetraodon nigroviridis reveals the early vertebrate proto-karyotype.</title>
        <authorList>
            <person name="Jaillon O."/>
            <person name="Aury J.-M."/>
            <person name="Brunet F."/>
            <person name="Petit J.-L."/>
            <person name="Stange-Thomann N."/>
            <person name="Mauceli E."/>
            <person name="Bouneau L."/>
            <person name="Fischer C."/>
            <person name="Ozouf-Costaz C."/>
            <person name="Bernot A."/>
            <person name="Nicaud S."/>
            <person name="Jaffe D."/>
            <person name="Fisher S."/>
            <person name="Lutfalla G."/>
            <person name="Dossat C."/>
            <person name="Segurens B."/>
            <person name="Dasilva C."/>
            <person name="Salanoubat M."/>
            <person name="Levy M."/>
            <person name="Boudet N."/>
            <person name="Castellano S."/>
            <person name="Anthouard V."/>
            <person name="Jubin C."/>
            <person name="Castelli V."/>
            <person name="Katinka M."/>
            <person name="Vacherie B."/>
            <person name="Biemont C."/>
            <person name="Skalli Z."/>
            <person name="Cattolico L."/>
            <person name="Poulain J."/>
            <person name="De Berardinis V."/>
            <person name="Cruaud C."/>
            <person name="Duprat S."/>
            <person name="Brottier P."/>
            <person name="Coutanceau J.-P."/>
            <person name="Gouzy J."/>
            <person name="Parra G."/>
            <person name="Lardier G."/>
            <person name="Chapple C."/>
            <person name="McKernan K.J."/>
            <person name="McEwan P."/>
            <person name="Bosak S."/>
            <person name="Kellis M."/>
            <person name="Volff J.-N."/>
            <person name="Guigo R."/>
            <person name="Zody M.C."/>
            <person name="Mesirov J."/>
            <person name="Lindblad-Toh K."/>
            <person name="Birren B."/>
            <person name="Nusbaum C."/>
            <person name="Kahn D."/>
            <person name="Robinson-Rechavi M."/>
            <person name="Laudet V."/>
            <person name="Schachter V."/>
            <person name="Quetier F."/>
            <person name="Saurin W."/>
            <person name="Scarpelli C."/>
            <person name="Wincker P."/>
            <person name="Lander E.S."/>
            <person name="Weissenbach J."/>
            <person name="Roest Crollius H."/>
        </authorList>
    </citation>
    <scope>NUCLEOTIDE SEQUENCE [LARGE SCALE GENOMIC DNA]</scope>
</reference>
<dbReference type="InterPro" id="IPR001128">
    <property type="entry name" value="Cyt_P450"/>
</dbReference>
<evidence type="ECO:0000256" key="1">
    <source>
        <dbReference type="ARBA" id="ARBA00010617"/>
    </source>
</evidence>
<dbReference type="EMBL" id="CAAE01007355">
    <property type="protein sequence ID" value="CAF90132.1"/>
    <property type="molecule type" value="Genomic_DNA"/>
</dbReference>
<dbReference type="GO" id="GO:0020037">
    <property type="term" value="F:heme binding"/>
    <property type="evidence" value="ECO:0007669"/>
    <property type="project" value="InterPro"/>
</dbReference>
<dbReference type="GO" id="GO:0004497">
    <property type="term" value="F:monooxygenase activity"/>
    <property type="evidence" value="ECO:0007669"/>
    <property type="project" value="InterPro"/>
</dbReference>
<dbReference type="Gene3D" id="1.10.630.10">
    <property type="entry name" value="Cytochrome P450"/>
    <property type="match status" value="1"/>
</dbReference>
<evidence type="ECO:0000313" key="2">
    <source>
        <dbReference type="EMBL" id="CAF90132.1"/>
    </source>
</evidence>
<sequence>VFDPLRFLPENASKRSPHAFVPFSAGP</sequence>
<dbReference type="GO" id="GO:0016705">
    <property type="term" value="F:oxidoreductase activity, acting on paired donors, with incorporation or reduction of molecular oxygen"/>
    <property type="evidence" value="ECO:0007669"/>
    <property type="project" value="InterPro"/>
</dbReference>
<dbReference type="AlphaFoldDB" id="Q4TAF0"/>
<comment type="caution">
    <text evidence="2">The sequence shown here is derived from an EMBL/GenBank/DDBJ whole genome shotgun (WGS) entry which is preliminary data.</text>
</comment>
<dbReference type="SUPFAM" id="SSF48264">
    <property type="entry name" value="Cytochrome P450"/>
    <property type="match status" value="1"/>
</dbReference>
<protein>
    <submittedName>
        <fullName evidence="2">(spotted green pufferfish) hypothetical protein</fullName>
    </submittedName>
</protein>
<comment type="similarity">
    <text evidence="1">Belongs to the cytochrome P450 family.</text>
</comment>
<feature type="non-terminal residue" evidence="2">
    <location>
        <position position="27"/>
    </location>
</feature>